<dbReference type="EMBL" id="VSSQ01019474">
    <property type="protein sequence ID" value="MPM63542.1"/>
    <property type="molecule type" value="Genomic_DNA"/>
</dbReference>
<name>A0A645BDY1_9ZZZZ</name>
<organism evidence="1">
    <name type="scientific">bioreactor metagenome</name>
    <dbReference type="NCBI Taxonomy" id="1076179"/>
    <lineage>
        <taxon>unclassified sequences</taxon>
        <taxon>metagenomes</taxon>
        <taxon>ecological metagenomes</taxon>
    </lineage>
</organism>
<protein>
    <submittedName>
        <fullName evidence="1">Uncharacterized protein</fullName>
    </submittedName>
</protein>
<reference evidence="1" key="1">
    <citation type="submission" date="2019-08" db="EMBL/GenBank/DDBJ databases">
        <authorList>
            <person name="Kucharzyk K."/>
            <person name="Murdoch R.W."/>
            <person name="Higgins S."/>
            <person name="Loffler F."/>
        </authorList>
    </citation>
    <scope>NUCLEOTIDE SEQUENCE</scope>
</reference>
<comment type="caution">
    <text evidence="1">The sequence shown here is derived from an EMBL/GenBank/DDBJ whole genome shotgun (WGS) entry which is preliminary data.</text>
</comment>
<sequence>MRTYRCHDGFCGAEDCGRCHPELQVPAECPGCGEKYPPWAFVGDLCPECESRGVKQCACCGEWLEPHQINERELCDECEKEYQMEEAV</sequence>
<evidence type="ECO:0000313" key="1">
    <source>
        <dbReference type="EMBL" id="MPM63542.1"/>
    </source>
</evidence>
<dbReference type="AlphaFoldDB" id="A0A645BDY1"/>
<gene>
    <name evidence="1" type="ORF">SDC9_110422</name>
</gene>
<accession>A0A645BDY1</accession>
<proteinExistence type="predicted"/>